<evidence type="ECO:0000256" key="2">
    <source>
        <dbReference type="ARBA" id="ARBA00007379"/>
    </source>
</evidence>
<comment type="similarity">
    <text evidence="2 10">Belongs to the ABC-4 integral membrane protein family. FtsX subfamily.</text>
</comment>
<keyword evidence="4 10" id="KW-1003">Cell membrane</keyword>
<evidence type="ECO:0000313" key="15">
    <source>
        <dbReference type="Proteomes" id="UP000178808"/>
    </source>
</evidence>
<comment type="subcellular location">
    <subcellularLocation>
        <location evidence="1">Cell membrane</location>
        <topology evidence="1">Multi-pass membrane protein</topology>
    </subcellularLocation>
</comment>
<keyword evidence="7 11" id="KW-1133">Transmembrane helix</keyword>
<evidence type="ECO:0000256" key="8">
    <source>
        <dbReference type="ARBA" id="ARBA00023136"/>
    </source>
</evidence>
<dbReference type="PIRSF" id="PIRSF003097">
    <property type="entry name" value="FtsX"/>
    <property type="match status" value="1"/>
</dbReference>
<evidence type="ECO:0000256" key="11">
    <source>
        <dbReference type="SAM" id="Phobius"/>
    </source>
</evidence>
<name>A0A1G1Z8W6_9BACT</name>
<keyword evidence="8 10" id="KW-0472">Membrane</keyword>
<feature type="transmembrane region" description="Helical" evidence="11">
    <location>
        <begin position="177"/>
        <end position="203"/>
    </location>
</feature>
<evidence type="ECO:0000256" key="6">
    <source>
        <dbReference type="ARBA" id="ARBA00022692"/>
    </source>
</evidence>
<feature type="domain" description="FtsX extracellular" evidence="13">
    <location>
        <begin position="59"/>
        <end position="146"/>
    </location>
</feature>
<dbReference type="EMBL" id="MHIZ01000024">
    <property type="protein sequence ID" value="OGY60067.1"/>
    <property type="molecule type" value="Genomic_DNA"/>
</dbReference>
<reference evidence="14 15" key="1">
    <citation type="journal article" date="2016" name="Nat. Commun.">
        <title>Thousands of microbial genomes shed light on interconnected biogeochemical processes in an aquifer system.</title>
        <authorList>
            <person name="Anantharaman K."/>
            <person name="Brown C.T."/>
            <person name="Hug L.A."/>
            <person name="Sharon I."/>
            <person name="Castelle C.J."/>
            <person name="Probst A.J."/>
            <person name="Thomas B.C."/>
            <person name="Singh A."/>
            <person name="Wilkins M.J."/>
            <person name="Karaoz U."/>
            <person name="Brodie E.L."/>
            <person name="Williams K.H."/>
            <person name="Hubbard S.S."/>
            <person name="Banfield J.F."/>
        </authorList>
    </citation>
    <scope>NUCLEOTIDE SEQUENCE [LARGE SCALE GENOMIC DNA]</scope>
</reference>
<dbReference type="Pfam" id="PF02687">
    <property type="entry name" value="FtsX"/>
    <property type="match status" value="1"/>
</dbReference>
<evidence type="ECO:0000259" key="13">
    <source>
        <dbReference type="Pfam" id="PF18075"/>
    </source>
</evidence>
<accession>A0A1G1Z8W6</accession>
<gene>
    <name evidence="14" type="ORF">A3I31_02930</name>
</gene>
<dbReference type="Gene3D" id="3.30.70.3040">
    <property type="match status" value="1"/>
</dbReference>
<dbReference type="InterPro" id="IPR004513">
    <property type="entry name" value="FtsX"/>
</dbReference>
<dbReference type="PANTHER" id="PTHR47755:SF1">
    <property type="entry name" value="CELL DIVISION PROTEIN FTSX"/>
    <property type="match status" value="1"/>
</dbReference>
<keyword evidence="5 10" id="KW-0132">Cell division</keyword>
<dbReference type="GO" id="GO:0005886">
    <property type="term" value="C:plasma membrane"/>
    <property type="evidence" value="ECO:0007669"/>
    <property type="project" value="UniProtKB-SubCell"/>
</dbReference>
<evidence type="ECO:0000256" key="1">
    <source>
        <dbReference type="ARBA" id="ARBA00004651"/>
    </source>
</evidence>
<keyword evidence="6 11" id="KW-0812">Transmembrane</keyword>
<evidence type="ECO:0000256" key="9">
    <source>
        <dbReference type="ARBA" id="ARBA00023306"/>
    </source>
</evidence>
<evidence type="ECO:0000256" key="5">
    <source>
        <dbReference type="ARBA" id="ARBA00022618"/>
    </source>
</evidence>
<dbReference type="PANTHER" id="PTHR47755">
    <property type="entry name" value="CELL DIVISION PROTEIN FTSX"/>
    <property type="match status" value="1"/>
</dbReference>
<protein>
    <recommendedName>
        <fullName evidence="3 10">Cell division protein FtsX</fullName>
    </recommendedName>
</protein>
<evidence type="ECO:0000256" key="3">
    <source>
        <dbReference type="ARBA" id="ARBA00021907"/>
    </source>
</evidence>
<dbReference type="Pfam" id="PF18075">
    <property type="entry name" value="FtsX_ECD"/>
    <property type="match status" value="1"/>
</dbReference>
<evidence type="ECO:0000259" key="12">
    <source>
        <dbReference type="Pfam" id="PF02687"/>
    </source>
</evidence>
<evidence type="ECO:0000256" key="4">
    <source>
        <dbReference type="ARBA" id="ARBA00022475"/>
    </source>
</evidence>
<dbReference type="InterPro" id="IPR003838">
    <property type="entry name" value="ABC3_permease_C"/>
</dbReference>
<evidence type="ECO:0000256" key="7">
    <source>
        <dbReference type="ARBA" id="ARBA00022989"/>
    </source>
</evidence>
<feature type="transmembrane region" description="Helical" evidence="11">
    <location>
        <begin position="231"/>
        <end position="253"/>
    </location>
</feature>
<evidence type="ECO:0000313" key="14">
    <source>
        <dbReference type="EMBL" id="OGY60067.1"/>
    </source>
</evidence>
<feature type="domain" description="ABC3 transporter permease C-terminal" evidence="12">
    <location>
        <begin position="181"/>
        <end position="301"/>
    </location>
</feature>
<comment type="caution">
    <text evidence="14">The sequence shown here is derived from an EMBL/GenBank/DDBJ whole genome shotgun (WGS) entry which is preliminary data.</text>
</comment>
<feature type="transmembrane region" description="Helical" evidence="11">
    <location>
        <begin position="273"/>
        <end position="295"/>
    </location>
</feature>
<dbReference type="InterPro" id="IPR040690">
    <property type="entry name" value="FtsX_ECD"/>
</dbReference>
<sequence>MVTKLYRIIRYGFQNFWRNRMLSAATLSVVLLALLVSESLILFNVTSKTAITTLQEKIDVIVYFNTEASEDDILGVKRSLEGLQEVKVVEYVSRERALQEFQTRHEEDTLISRSLTALGTNPLSASLKIKAYDPNEYGSISESLKQDTFTSLISKVSYEENKVVIDRLAKFVDYGRIGGAILTIVLAAIAVLVVLNTIYIAIYSNREELGIMRLVGASNAFVRGPYIFEGILYGLIGAVFSLIIMAPVAIGLSSKLSVFIPGMDLAAYFNSHIFNLLGWQIIFGVGIGVISSYIATRRYLRI</sequence>
<proteinExistence type="inferred from homology"/>
<dbReference type="Proteomes" id="UP000178808">
    <property type="component" value="Unassembled WGS sequence"/>
</dbReference>
<evidence type="ECO:0000256" key="10">
    <source>
        <dbReference type="PIRNR" id="PIRNR003097"/>
    </source>
</evidence>
<organism evidence="14 15">
    <name type="scientific">Candidatus Colwellbacteria bacterium RIFCSPLOWO2_02_FULL_44_20b</name>
    <dbReference type="NCBI Taxonomy" id="1797691"/>
    <lineage>
        <taxon>Bacteria</taxon>
        <taxon>Candidatus Colwelliibacteriota</taxon>
    </lineage>
</organism>
<dbReference type="GO" id="GO:0051301">
    <property type="term" value="P:cell division"/>
    <property type="evidence" value="ECO:0007669"/>
    <property type="project" value="UniProtKB-KW"/>
</dbReference>
<dbReference type="AlphaFoldDB" id="A0A1G1Z8W6"/>
<keyword evidence="9 10" id="KW-0131">Cell cycle</keyword>